<dbReference type="PANTHER" id="PTHR11070:SF3">
    <property type="entry name" value="DNA 3'-5' HELICASE"/>
    <property type="match status" value="1"/>
</dbReference>
<evidence type="ECO:0000256" key="8">
    <source>
        <dbReference type="ARBA" id="ARBA00034808"/>
    </source>
</evidence>
<name>A0A5S5AE77_9FIRM</name>
<evidence type="ECO:0000256" key="5">
    <source>
        <dbReference type="ARBA" id="ARBA00022840"/>
    </source>
</evidence>
<evidence type="ECO:0000256" key="9">
    <source>
        <dbReference type="ARBA" id="ARBA00048988"/>
    </source>
</evidence>
<keyword evidence="6" id="KW-0413">Isomerase</keyword>
<comment type="similarity">
    <text evidence="1">Belongs to the helicase family. UvrD subfamily.</text>
</comment>
<dbReference type="OrthoDB" id="9765670at2"/>
<dbReference type="EMBL" id="VNHO01000049">
    <property type="protein sequence ID" value="TYP47426.1"/>
    <property type="molecule type" value="Genomic_DNA"/>
</dbReference>
<dbReference type="Proteomes" id="UP000322294">
    <property type="component" value="Unassembled WGS sequence"/>
</dbReference>
<dbReference type="Gene3D" id="3.40.50.300">
    <property type="entry name" value="P-loop containing nucleotide triphosphate hydrolases"/>
    <property type="match status" value="2"/>
</dbReference>
<comment type="catalytic activity">
    <reaction evidence="9">
        <text>ATP + H2O = ADP + phosphate + H(+)</text>
        <dbReference type="Rhea" id="RHEA:13065"/>
        <dbReference type="ChEBI" id="CHEBI:15377"/>
        <dbReference type="ChEBI" id="CHEBI:15378"/>
        <dbReference type="ChEBI" id="CHEBI:30616"/>
        <dbReference type="ChEBI" id="CHEBI:43474"/>
        <dbReference type="ChEBI" id="CHEBI:456216"/>
        <dbReference type="EC" id="5.6.2.4"/>
    </reaction>
</comment>
<dbReference type="InterPro" id="IPR027417">
    <property type="entry name" value="P-loop_NTPase"/>
</dbReference>
<dbReference type="GO" id="GO:0000725">
    <property type="term" value="P:recombinational repair"/>
    <property type="evidence" value="ECO:0007669"/>
    <property type="project" value="TreeGrafter"/>
</dbReference>
<dbReference type="InterPro" id="IPR000212">
    <property type="entry name" value="DNA_helicase_UvrD/REP"/>
</dbReference>
<evidence type="ECO:0000256" key="1">
    <source>
        <dbReference type="ARBA" id="ARBA00009922"/>
    </source>
</evidence>
<dbReference type="PROSITE" id="PS51198">
    <property type="entry name" value="UVRD_HELICASE_ATP_BIND"/>
    <property type="match status" value="1"/>
</dbReference>
<keyword evidence="2 10" id="KW-0547">Nucleotide-binding</keyword>
<keyword evidence="5 10" id="KW-0067">ATP-binding</keyword>
<evidence type="ECO:0000256" key="4">
    <source>
        <dbReference type="ARBA" id="ARBA00022806"/>
    </source>
</evidence>
<dbReference type="Gene3D" id="1.10.10.160">
    <property type="match status" value="1"/>
</dbReference>
<accession>A0A5S5AE77</accession>
<dbReference type="GO" id="GO:0016887">
    <property type="term" value="F:ATP hydrolysis activity"/>
    <property type="evidence" value="ECO:0007669"/>
    <property type="project" value="RHEA"/>
</dbReference>
<evidence type="ECO:0000256" key="2">
    <source>
        <dbReference type="ARBA" id="ARBA00022741"/>
    </source>
</evidence>
<comment type="caution">
    <text evidence="12">The sequence shown here is derived from an EMBL/GenBank/DDBJ whole genome shotgun (WGS) entry which is preliminary data.</text>
</comment>
<evidence type="ECO:0000256" key="10">
    <source>
        <dbReference type="PROSITE-ProRule" id="PRU00560"/>
    </source>
</evidence>
<dbReference type="PANTHER" id="PTHR11070">
    <property type="entry name" value="UVRD / RECB / PCRA DNA HELICASE FAMILY MEMBER"/>
    <property type="match status" value="1"/>
</dbReference>
<evidence type="ECO:0000256" key="6">
    <source>
        <dbReference type="ARBA" id="ARBA00023235"/>
    </source>
</evidence>
<dbReference type="InterPro" id="IPR014016">
    <property type="entry name" value="UvrD-like_ATP-bd"/>
</dbReference>
<evidence type="ECO:0000259" key="11">
    <source>
        <dbReference type="PROSITE" id="PS51198"/>
    </source>
</evidence>
<dbReference type="Pfam" id="PF00580">
    <property type="entry name" value="UvrD-helicase"/>
    <property type="match status" value="1"/>
</dbReference>
<reference evidence="12 13" key="1">
    <citation type="submission" date="2019-07" db="EMBL/GenBank/DDBJ databases">
        <title>Genomic Encyclopedia of Type Strains, Phase I: the one thousand microbial genomes (KMG-I) project.</title>
        <authorList>
            <person name="Kyrpides N."/>
        </authorList>
    </citation>
    <scope>NUCLEOTIDE SEQUENCE [LARGE SCALE GENOMIC DNA]</scope>
    <source>
        <strain evidence="12 13">DSM 16647</strain>
    </source>
</reference>
<dbReference type="InterPro" id="IPR013986">
    <property type="entry name" value="DExx_box_DNA_helicase_dom_sf"/>
</dbReference>
<sequence length="593" mass="69827">MSDDNFEIITSDQVIDSLDNHFKIIAGPGAGKTYWLVNYIKYVLKNSKRIKPTSKIACITYTNVAAEEIQERLNLNEDKVEVSTIHSFLYKNIVKPYAYLLKDKNGKNVINFTRLDGHEENVPTKGKIYRWKELNNLWYLTDDSKIKDCLSDLDWFFEGSDLKLQVRNSYNRRIGKYYVPKESFYSYKKLHWDEGILHHEDVLYFSYQIINQYPIIKEFIVAKYPYIFLDEFQDTNPIQTRIIKRLAESGALIGVIGDPAQSIYKFQGASRKDFIDFSLPGQRNYKIESNRRSSKKIIDFLNYIRKNDNLKQECFRKYEGVSISFIESDDIGKVLKLFNNERLRLNLNDDYCVLTRKNESVIKLKNGYKICDCEIWDKIHEADYRRERFLKRILTAQEFAYHSKYEMAIKEILKMLRTDSEGNLEEPFTKSVVKSNFVNRSIAVSILEYLLNNRTNNINKKLYEFYNELNDDLLSRLGLSLKKLGAKGNFKTLSESLTIKDLINSLKLEDEKNSDIRTIHKAKGTEYQSVLVYMENNEDIKHILNPDINSEEDDCRIYYVAFSRAKDFLCIAIPKLDEEQKRELSRLGFRIIY</sequence>
<keyword evidence="13" id="KW-1185">Reference proteome</keyword>
<evidence type="ECO:0000256" key="7">
    <source>
        <dbReference type="ARBA" id="ARBA00034617"/>
    </source>
</evidence>
<proteinExistence type="inferred from homology"/>
<dbReference type="GO" id="GO:0005829">
    <property type="term" value="C:cytosol"/>
    <property type="evidence" value="ECO:0007669"/>
    <property type="project" value="TreeGrafter"/>
</dbReference>
<dbReference type="Pfam" id="PF13361">
    <property type="entry name" value="UvrD_C"/>
    <property type="match status" value="1"/>
</dbReference>
<dbReference type="EC" id="5.6.2.4" evidence="8"/>
<evidence type="ECO:0000256" key="3">
    <source>
        <dbReference type="ARBA" id="ARBA00022801"/>
    </source>
</evidence>
<feature type="domain" description="UvrD-like helicase ATP-binding" evidence="11">
    <location>
        <begin position="5"/>
        <end position="294"/>
    </location>
</feature>
<organism evidence="12 13">
    <name type="scientific">Thermosediminibacter litoriperuensis</name>
    <dbReference type="NCBI Taxonomy" id="291989"/>
    <lineage>
        <taxon>Bacteria</taxon>
        <taxon>Bacillati</taxon>
        <taxon>Bacillota</taxon>
        <taxon>Clostridia</taxon>
        <taxon>Thermosediminibacterales</taxon>
        <taxon>Thermosediminibacteraceae</taxon>
        <taxon>Thermosediminibacter</taxon>
    </lineage>
</organism>
<feature type="binding site" evidence="10">
    <location>
        <begin position="26"/>
        <end position="33"/>
    </location>
    <ligand>
        <name>ATP</name>
        <dbReference type="ChEBI" id="CHEBI:30616"/>
    </ligand>
</feature>
<dbReference type="GO" id="GO:0043138">
    <property type="term" value="F:3'-5' DNA helicase activity"/>
    <property type="evidence" value="ECO:0007669"/>
    <property type="project" value="UniProtKB-EC"/>
</dbReference>
<dbReference type="SUPFAM" id="SSF52540">
    <property type="entry name" value="P-loop containing nucleoside triphosphate hydrolases"/>
    <property type="match status" value="1"/>
</dbReference>
<dbReference type="GO" id="GO:0003677">
    <property type="term" value="F:DNA binding"/>
    <property type="evidence" value="ECO:0007669"/>
    <property type="project" value="InterPro"/>
</dbReference>
<gene>
    <name evidence="12" type="ORF">LZ11_02446</name>
</gene>
<protein>
    <recommendedName>
        <fullName evidence="8">DNA 3'-5' helicase</fullName>
        <ecNumber evidence="8">5.6.2.4</ecNumber>
    </recommendedName>
</protein>
<evidence type="ECO:0000313" key="13">
    <source>
        <dbReference type="Proteomes" id="UP000322294"/>
    </source>
</evidence>
<dbReference type="AlphaFoldDB" id="A0A5S5AE77"/>
<dbReference type="GO" id="GO:0005524">
    <property type="term" value="F:ATP binding"/>
    <property type="evidence" value="ECO:0007669"/>
    <property type="project" value="UniProtKB-UniRule"/>
</dbReference>
<keyword evidence="3 10" id="KW-0378">Hydrolase</keyword>
<dbReference type="RefSeq" id="WP_148868083.1">
    <property type="nucleotide sequence ID" value="NZ_VNHO01000049.1"/>
</dbReference>
<comment type="catalytic activity">
    <reaction evidence="7">
        <text>Couples ATP hydrolysis with the unwinding of duplex DNA by translocating in the 3'-5' direction.</text>
        <dbReference type="EC" id="5.6.2.4"/>
    </reaction>
</comment>
<dbReference type="InterPro" id="IPR014017">
    <property type="entry name" value="DNA_helicase_UvrD-like_C"/>
</dbReference>
<evidence type="ECO:0000313" key="12">
    <source>
        <dbReference type="EMBL" id="TYP47426.1"/>
    </source>
</evidence>
<keyword evidence="4 10" id="KW-0347">Helicase</keyword>